<feature type="non-terminal residue" evidence="1">
    <location>
        <position position="173"/>
    </location>
</feature>
<evidence type="ECO:0000313" key="2">
    <source>
        <dbReference type="Proteomes" id="UP001201163"/>
    </source>
</evidence>
<dbReference type="AlphaFoldDB" id="A0AAD4QBE7"/>
<name>A0AAD4QBE7_9AGAM</name>
<gene>
    <name evidence="1" type="ORF">EDB92DRAFT_1772206</name>
</gene>
<sequence>RYFEDLEFLFVKHRVSDQQEKKKTAVTGIYPDVGVAILWESVSQFNNPDYSYDDFKAEIIGLYPEAKAAMEYRPADLDRLVADRASTPICTVEELGVYYREFLLISRILIANNHHGSDKQLEAHRFLLAGFGSNLAVDIRIRLECKFPDQPYDVQAVCDAARDILIQQSYTPS</sequence>
<comment type="caution">
    <text evidence="1">The sequence shown here is derived from an EMBL/GenBank/DDBJ whole genome shotgun (WGS) entry which is preliminary data.</text>
</comment>
<accession>A0AAD4QBE7</accession>
<evidence type="ECO:0000313" key="1">
    <source>
        <dbReference type="EMBL" id="KAH8987276.1"/>
    </source>
</evidence>
<dbReference type="Proteomes" id="UP001201163">
    <property type="component" value="Unassembled WGS sequence"/>
</dbReference>
<keyword evidence="2" id="KW-1185">Reference proteome</keyword>
<reference evidence="1" key="1">
    <citation type="submission" date="2022-01" db="EMBL/GenBank/DDBJ databases">
        <title>Comparative genomics reveals a dynamic genome evolution in the ectomycorrhizal milk-cap (Lactarius) mushrooms.</title>
        <authorList>
            <consortium name="DOE Joint Genome Institute"/>
            <person name="Lebreton A."/>
            <person name="Tang N."/>
            <person name="Kuo A."/>
            <person name="LaButti K."/>
            <person name="Drula E."/>
            <person name="Barry K."/>
            <person name="Clum A."/>
            <person name="Lipzen A."/>
            <person name="Mousain D."/>
            <person name="Ng V."/>
            <person name="Wang R."/>
            <person name="Wang X."/>
            <person name="Dai Y."/>
            <person name="Henrissat B."/>
            <person name="Grigoriev I.V."/>
            <person name="Guerin-Laguette A."/>
            <person name="Yu F."/>
            <person name="Martin F.M."/>
        </authorList>
    </citation>
    <scope>NUCLEOTIDE SEQUENCE</scope>
    <source>
        <strain evidence="1">QP</strain>
    </source>
</reference>
<proteinExistence type="predicted"/>
<protein>
    <submittedName>
        <fullName evidence="1">Uncharacterized protein</fullName>
    </submittedName>
</protein>
<feature type="non-terminal residue" evidence="1">
    <location>
        <position position="1"/>
    </location>
</feature>
<organism evidence="1 2">
    <name type="scientific">Lactarius akahatsu</name>
    <dbReference type="NCBI Taxonomy" id="416441"/>
    <lineage>
        <taxon>Eukaryota</taxon>
        <taxon>Fungi</taxon>
        <taxon>Dikarya</taxon>
        <taxon>Basidiomycota</taxon>
        <taxon>Agaricomycotina</taxon>
        <taxon>Agaricomycetes</taxon>
        <taxon>Russulales</taxon>
        <taxon>Russulaceae</taxon>
        <taxon>Lactarius</taxon>
    </lineage>
</organism>
<dbReference type="EMBL" id="JAKELL010000048">
    <property type="protein sequence ID" value="KAH8987276.1"/>
    <property type="molecule type" value="Genomic_DNA"/>
</dbReference>